<sequence>MPEADFLGGEPTSSNRFLFEVDGVEIGIFREVRGLEVTAELEEYAEGGENGYVHRLPGRLRWPNLVFRRGLTQGDALFAWVNKTAGQGFAAAGDSLVRSTGAVTVLGERGDRLRAWEFDGVFAVRWVGPRFDVESAQSLEEELEVAHNGFRSRTTSGSGAA</sequence>
<dbReference type="InterPro" id="IPR011747">
    <property type="entry name" value="CHP02241"/>
</dbReference>
<dbReference type="InterPro" id="IPR010667">
    <property type="entry name" value="Phage_T4_Gp19"/>
</dbReference>
<gene>
    <name evidence="1" type="ORF">HD601_004404</name>
</gene>
<dbReference type="Pfam" id="PF06841">
    <property type="entry name" value="Phage_T4_gp19"/>
    <property type="match status" value="1"/>
</dbReference>
<proteinExistence type="predicted"/>
<dbReference type="RefSeq" id="WP_184825448.1">
    <property type="nucleotide sequence ID" value="NZ_JACHMM010000001.1"/>
</dbReference>
<dbReference type="PANTHER" id="PTHR38009:SF1">
    <property type="entry name" value="CONSERVED HYPOTHETICAL PHAGE TAIL PROTEIN"/>
    <property type="match status" value="1"/>
</dbReference>
<organism evidence="1 2">
    <name type="scientific">Jiangella mangrovi</name>
    <dbReference type="NCBI Taxonomy" id="1524084"/>
    <lineage>
        <taxon>Bacteria</taxon>
        <taxon>Bacillati</taxon>
        <taxon>Actinomycetota</taxon>
        <taxon>Actinomycetes</taxon>
        <taxon>Jiangellales</taxon>
        <taxon>Jiangellaceae</taxon>
        <taxon>Jiangella</taxon>
    </lineage>
</organism>
<reference evidence="1 2" key="1">
    <citation type="submission" date="2020-08" db="EMBL/GenBank/DDBJ databases">
        <title>Sequencing the genomes of 1000 actinobacteria strains.</title>
        <authorList>
            <person name="Klenk H.-P."/>
        </authorList>
    </citation>
    <scope>NUCLEOTIDE SEQUENCE [LARGE SCALE GENOMIC DNA]</scope>
    <source>
        <strain evidence="1 2">DSM 102122</strain>
    </source>
</reference>
<dbReference type="GO" id="GO:0005198">
    <property type="term" value="F:structural molecule activity"/>
    <property type="evidence" value="ECO:0007669"/>
    <property type="project" value="InterPro"/>
</dbReference>
<evidence type="ECO:0000313" key="1">
    <source>
        <dbReference type="EMBL" id="MBB5789829.1"/>
    </source>
</evidence>
<accession>A0A7W9GTN8</accession>
<evidence type="ECO:0000313" key="2">
    <source>
        <dbReference type="Proteomes" id="UP000542813"/>
    </source>
</evidence>
<dbReference type="EMBL" id="JACHMM010000001">
    <property type="protein sequence ID" value="MBB5789829.1"/>
    <property type="molecule type" value="Genomic_DNA"/>
</dbReference>
<dbReference type="AlphaFoldDB" id="A0A7W9GTN8"/>
<comment type="caution">
    <text evidence="1">The sequence shown here is derived from an EMBL/GenBank/DDBJ whole genome shotgun (WGS) entry which is preliminary data.</text>
</comment>
<name>A0A7W9GTN8_9ACTN</name>
<dbReference type="Proteomes" id="UP000542813">
    <property type="component" value="Unassembled WGS sequence"/>
</dbReference>
<keyword evidence="2" id="KW-1185">Reference proteome</keyword>
<dbReference type="NCBIfam" id="TIGR02241">
    <property type="entry name" value="conserved hypothetical phage tail region protein"/>
    <property type="match status" value="1"/>
</dbReference>
<protein>
    <submittedName>
        <fullName evidence="1">Phage tail-like protein</fullName>
    </submittedName>
</protein>
<dbReference type="PANTHER" id="PTHR38009">
    <property type="entry name" value="CONSERVED HYPOTHETICAL PHAGE TAIL PROTEIN"/>
    <property type="match status" value="1"/>
</dbReference>